<sequence>MTVIFRMHQSHPILSGFVTNTGAAAEHEDSPE</sequence>
<evidence type="ECO:0000313" key="2">
    <source>
        <dbReference type="Proteomes" id="UP000186817"/>
    </source>
</evidence>
<name>A0A1Q9BQF3_SYMMI</name>
<dbReference type="EMBL" id="LSRX01007041">
    <property type="protein sequence ID" value="OLP72775.1"/>
    <property type="molecule type" value="Genomic_DNA"/>
</dbReference>
<reference evidence="1 2" key="1">
    <citation type="submission" date="2016-02" db="EMBL/GenBank/DDBJ databases">
        <title>Genome analysis of coral dinoflagellate symbionts highlights evolutionary adaptations to a symbiotic lifestyle.</title>
        <authorList>
            <person name="Aranda M."/>
            <person name="Li Y."/>
            <person name="Liew Y.J."/>
            <person name="Baumgarten S."/>
            <person name="Simakov O."/>
            <person name="Wilson M."/>
            <person name="Piel J."/>
            <person name="Ashoor H."/>
            <person name="Bougouffa S."/>
            <person name="Bajic V.B."/>
            <person name="Ryu T."/>
            <person name="Ravasi T."/>
            <person name="Bayer T."/>
            <person name="Micklem G."/>
            <person name="Kim H."/>
            <person name="Bhak J."/>
            <person name="Lajeunesse T.C."/>
            <person name="Voolstra C.R."/>
        </authorList>
    </citation>
    <scope>NUCLEOTIDE SEQUENCE [LARGE SCALE GENOMIC DNA]</scope>
    <source>
        <strain evidence="1 2">CCMP2467</strain>
    </source>
</reference>
<evidence type="ECO:0000313" key="1">
    <source>
        <dbReference type="EMBL" id="OLP72775.1"/>
    </source>
</evidence>
<protein>
    <submittedName>
        <fullName evidence="1">Uncharacterized protein</fullName>
    </submittedName>
</protein>
<dbReference type="AlphaFoldDB" id="A0A1Q9BQF3"/>
<dbReference type="Proteomes" id="UP000186817">
    <property type="component" value="Unassembled WGS sequence"/>
</dbReference>
<keyword evidence="2" id="KW-1185">Reference proteome</keyword>
<gene>
    <name evidence="1" type="ORF">AK812_SmicGene48086</name>
</gene>
<accession>A0A1Q9BQF3</accession>
<proteinExistence type="predicted"/>
<comment type="caution">
    <text evidence="1">The sequence shown here is derived from an EMBL/GenBank/DDBJ whole genome shotgun (WGS) entry which is preliminary data.</text>
</comment>
<organism evidence="1 2">
    <name type="scientific">Symbiodinium microadriaticum</name>
    <name type="common">Dinoflagellate</name>
    <name type="synonym">Zooxanthella microadriatica</name>
    <dbReference type="NCBI Taxonomy" id="2951"/>
    <lineage>
        <taxon>Eukaryota</taxon>
        <taxon>Sar</taxon>
        <taxon>Alveolata</taxon>
        <taxon>Dinophyceae</taxon>
        <taxon>Suessiales</taxon>
        <taxon>Symbiodiniaceae</taxon>
        <taxon>Symbiodinium</taxon>
    </lineage>
</organism>
<feature type="non-terminal residue" evidence="1">
    <location>
        <position position="32"/>
    </location>
</feature>